<dbReference type="SUPFAM" id="SSF57362">
    <property type="entry name" value="BPTI-like"/>
    <property type="match status" value="1"/>
</dbReference>
<evidence type="ECO:0000256" key="4">
    <source>
        <dbReference type="ARBA" id="ARBA00038506"/>
    </source>
</evidence>
<dbReference type="KEGG" id="mde:101892849"/>
<dbReference type="VEuPathDB" id="VectorBase:MDOMA2_006718"/>
<dbReference type="PRINTS" id="PR00759">
    <property type="entry name" value="BASICPTASE"/>
</dbReference>
<dbReference type="InterPro" id="IPR020901">
    <property type="entry name" value="Prtase_inh_Kunz-CS"/>
</dbReference>
<dbReference type="EnsemblMetazoa" id="MDOA007193-RA">
    <property type="protein sequence ID" value="MDOA007193-PA"/>
    <property type="gene ID" value="MDOA007193"/>
</dbReference>
<gene>
    <name evidence="7" type="primary">101892849</name>
    <name evidence="9" type="synonym">LOC101892849</name>
</gene>
<dbReference type="PANTHER" id="PTHR46751:SF1">
    <property type="entry name" value="WAP FOUR-DISULFIDE CORE DOMAIN PROTEIN 6A"/>
    <property type="match status" value="1"/>
</dbReference>
<evidence type="ECO:0000256" key="1">
    <source>
        <dbReference type="ARBA" id="ARBA00022690"/>
    </source>
</evidence>
<dbReference type="InterPro" id="IPR002223">
    <property type="entry name" value="Kunitz_BPTI"/>
</dbReference>
<dbReference type="GeneID" id="101892849"/>
<evidence type="ECO:0000256" key="5">
    <source>
        <dbReference type="SAM" id="SignalP"/>
    </source>
</evidence>
<dbReference type="SMART" id="SM00131">
    <property type="entry name" value="KU"/>
    <property type="match status" value="1"/>
</dbReference>
<reference evidence="7" key="1">
    <citation type="submission" date="2020-05" db="UniProtKB">
        <authorList>
            <consortium name="EnsemblMetazoa"/>
        </authorList>
    </citation>
    <scope>IDENTIFICATION</scope>
    <source>
        <strain evidence="7">Aabys</strain>
    </source>
</reference>
<dbReference type="FunFam" id="4.10.410.10:FF:000020">
    <property type="entry name" value="Collagen, type VI, alpha 3"/>
    <property type="match status" value="1"/>
</dbReference>
<dbReference type="PROSITE" id="PS00280">
    <property type="entry name" value="BPTI_KUNITZ_1"/>
    <property type="match status" value="1"/>
</dbReference>
<evidence type="ECO:0000256" key="3">
    <source>
        <dbReference type="ARBA" id="ARBA00023157"/>
    </source>
</evidence>
<evidence type="ECO:0000313" key="9">
    <source>
        <dbReference type="RefSeq" id="XP_005182682.2"/>
    </source>
</evidence>
<dbReference type="CDD" id="cd22634">
    <property type="entry name" value="Kunitz_SCI-I-like"/>
    <property type="match status" value="1"/>
</dbReference>
<evidence type="ECO:0000259" key="6">
    <source>
        <dbReference type="PROSITE" id="PS50279"/>
    </source>
</evidence>
<dbReference type="Gene3D" id="4.10.410.10">
    <property type="entry name" value="Pancreatic trypsin inhibitor Kunitz domain"/>
    <property type="match status" value="1"/>
</dbReference>
<keyword evidence="5" id="KW-0732">Signal</keyword>
<dbReference type="VEuPathDB" id="VectorBase:MDOA007193"/>
<comment type="similarity">
    <text evidence="4">Belongs to the venom Kunitz-type family. 03 (sub-Kunitz) subfamily.</text>
</comment>
<organism evidence="7">
    <name type="scientific">Musca domestica</name>
    <name type="common">House fly</name>
    <dbReference type="NCBI Taxonomy" id="7370"/>
    <lineage>
        <taxon>Eukaryota</taxon>
        <taxon>Metazoa</taxon>
        <taxon>Ecdysozoa</taxon>
        <taxon>Arthropoda</taxon>
        <taxon>Hexapoda</taxon>
        <taxon>Insecta</taxon>
        <taxon>Pterygota</taxon>
        <taxon>Neoptera</taxon>
        <taxon>Endopterygota</taxon>
        <taxon>Diptera</taxon>
        <taxon>Brachycera</taxon>
        <taxon>Muscomorpha</taxon>
        <taxon>Muscoidea</taxon>
        <taxon>Muscidae</taxon>
        <taxon>Musca</taxon>
    </lineage>
</organism>
<keyword evidence="3" id="KW-1015">Disulfide bond</keyword>
<evidence type="ECO:0000256" key="2">
    <source>
        <dbReference type="ARBA" id="ARBA00022900"/>
    </source>
</evidence>
<feature type="chain" id="PRO_5044560657" evidence="5">
    <location>
        <begin position="29"/>
        <end position="91"/>
    </location>
</feature>
<dbReference type="GO" id="GO:0004867">
    <property type="term" value="F:serine-type endopeptidase inhibitor activity"/>
    <property type="evidence" value="ECO:0007669"/>
    <property type="project" value="UniProtKB-KW"/>
</dbReference>
<dbReference type="AlphaFoldDB" id="A0A1I8MPS4"/>
<keyword evidence="2 9" id="KW-0722">Serine protease inhibitor</keyword>
<proteinExistence type="inferred from homology"/>
<evidence type="ECO:0000313" key="8">
    <source>
        <dbReference type="Proteomes" id="UP001652621"/>
    </source>
</evidence>
<dbReference type="RefSeq" id="XP_005182682.2">
    <property type="nucleotide sequence ID" value="XM_005182625.3"/>
</dbReference>
<keyword evidence="1 9" id="KW-0646">Protease inhibitor</keyword>
<dbReference type="InterPro" id="IPR036880">
    <property type="entry name" value="Kunitz_BPTI_sf"/>
</dbReference>
<keyword evidence="8" id="KW-1185">Reference proteome</keyword>
<dbReference type="eggNOG" id="KOG4295">
    <property type="taxonomic scope" value="Eukaryota"/>
</dbReference>
<sequence length="91" mass="10027">MKNKIYFKMKLLLVLVLAIVALISSSAALKDDICGLEHSMNGDGSISCNAYFPSWSYIAETNECGQFVYGGCGGNDNRFESLEECENKCKE</sequence>
<accession>A0A1I8MPS4</accession>
<protein>
    <submittedName>
        <fullName evidence="9">Male accessory gland serine protease inhibitor-like</fullName>
    </submittedName>
</protein>
<dbReference type="STRING" id="7370.A0A1I8MPS4"/>
<feature type="domain" description="BPTI/Kunitz inhibitor" evidence="6">
    <location>
        <begin position="34"/>
        <end position="89"/>
    </location>
</feature>
<evidence type="ECO:0000313" key="7">
    <source>
        <dbReference type="EnsemblMetazoa" id="MDOA007193-PA"/>
    </source>
</evidence>
<dbReference type="OrthoDB" id="4473401at2759"/>
<name>A0A1I8MPS4_MUSDO</name>
<dbReference type="Pfam" id="PF00014">
    <property type="entry name" value="Kunitz_BPTI"/>
    <property type="match status" value="1"/>
</dbReference>
<feature type="signal peptide" evidence="5">
    <location>
        <begin position="1"/>
        <end position="28"/>
    </location>
</feature>
<dbReference type="PROSITE" id="PS50279">
    <property type="entry name" value="BPTI_KUNITZ_2"/>
    <property type="match status" value="1"/>
</dbReference>
<dbReference type="PANTHER" id="PTHR46751">
    <property type="entry name" value="EPPIN"/>
    <property type="match status" value="1"/>
</dbReference>
<dbReference type="InterPro" id="IPR051388">
    <property type="entry name" value="Serpin_venom_toxin"/>
</dbReference>
<reference evidence="9" key="2">
    <citation type="submission" date="2025-04" db="UniProtKB">
        <authorList>
            <consortium name="RefSeq"/>
        </authorList>
    </citation>
    <scope>IDENTIFICATION</scope>
    <source>
        <strain evidence="9">Aabys</strain>
    </source>
</reference>
<dbReference type="Proteomes" id="UP001652621">
    <property type="component" value="Unplaced"/>
</dbReference>